<evidence type="ECO:0008006" key="3">
    <source>
        <dbReference type="Google" id="ProtNLM"/>
    </source>
</evidence>
<gene>
    <name evidence="1" type="ORF">WP8S17C03_23070</name>
</gene>
<sequence>MAISGSTRSKIHIARQQLGMDDSSYRSMLARVAGVRSAKDLNSKTAGRVLQEFERLGWKSTPGKRAEGKPHNLANMPAEARVVEAQLANMKLPWSYADKIATRMFGIGKFAWLNKPDQVQSVLAALHVEQEKRQLLAEVGRLCERLNIEHPEQVAGLEQLPKGWKRQRPILQALVDALNAVICTREVG</sequence>
<dbReference type="InterPro" id="IPR009363">
    <property type="entry name" value="Phage_Mu_Gp16"/>
</dbReference>
<name>A0A6S5RLZ3_9GAMM</name>
<dbReference type="AlphaFoldDB" id="A0A6S5RLZ3"/>
<evidence type="ECO:0000313" key="1">
    <source>
        <dbReference type="EMBL" id="BBT16258.1"/>
    </source>
</evidence>
<reference evidence="1 2" key="1">
    <citation type="submission" date="2019-12" db="EMBL/GenBank/DDBJ databases">
        <title>complete genome sequences of Pseudomonas otitidis str. WP8-S17-CRE-03 isolated from wastewater treatment plant effluent.</title>
        <authorList>
            <person name="Sekizuka T."/>
            <person name="Itokawa K."/>
            <person name="Yatsu K."/>
            <person name="Inamine Y."/>
            <person name="Kuroda M."/>
        </authorList>
    </citation>
    <scope>NUCLEOTIDE SEQUENCE [LARGE SCALE GENOMIC DNA]</scope>
    <source>
        <strain evidence="1 2">WP8-S17-CRE-03</strain>
    </source>
</reference>
<organism evidence="1 2">
    <name type="scientific">Metapseudomonas otitidis</name>
    <dbReference type="NCBI Taxonomy" id="319939"/>
    <lineage>
        <taxon>Bacteria</taxon>
        <taxon>Pseudomonadati</taxon>
        <taxon>Pseudomonadota</taxon>
        <taxon>Gammaproteobacteria</taxon>
        <taxon>Pseudomonadales</taxon>
        <taxon>Pseudomonadaceae</taxon>
        <taxon>Metapseudomonas</taxon>
    </lineage>
</organism>
<dbReference type="Proteomes" id="UP000515591">
    <property type="component" value="Chromosome"/>
</dbReference>
<accession>A0A6S5RLZ3</accession>
<protein>
    <recommendedName>
        <fullName evidence="3">Mu-like prophage protein gp16</fullName>
    </recommendedName>
</protein>
<proteinExistence type="predicted"/>
<dbReference type="EMBL" id="AP022213">
    <property type="protein sequence ID" value="BBT16258.1"/>
    <property type="molecule type" value="Genomic_DNA"/>
</dbReference>
<evidence type="ECO:0000313" key="2">
    <source>
        <dbReference type="Proteomes" id="UP000515591"/>
    </source>
</evidence>
<dbReference type="Pfam" id="PF06252">
    <property type="entry name" value="GemA"/>
    <property type="match status" value="1"/>
</dbReference>
<dbReference type="RefSeq" id="WP_182852454.1">
    <property type="nucleotide sequence ID" value="NZ_AP022213.1"/>
</dbReference>